<dbReference type="Pfam" id="PF00146">
    <property type="entry name" value="NADHdh"/>
    <property type="match status" value="1"/>
</dbReference>
<evidence type="ECO:0000256" key="3">
    <source>
        <dbReference type="ARBA" id="ARBA00022989"/>
    </source>
</evidence>
<feature type="transmembrane region" description="Helical" evidence="5">
    <location>
        <begin position="162"/>
        <end position="182"/>
    </location>
</feature>
<evidence type="ECO:0000256" key="1">
    <source>
        <dbReference type="ARBA" id="ARBA00004141"/>
    </source>
</evidence>
<feature type="transmembrane region" description="Helical" evidence="5">
    <location>
        <begin position="102"/>
        <end position="122"/>
    </location>
</feature>
<protein>
    <submittedName>
        <fullName evidence="6">Uncharacterized protein</fullName>
    </submittedName>
</protein>
<reference evidence="6" key="1">
    <citation type="journal article" date="2020" name="mSystems">
        <title>Genome- and Community-Level Interaction Insights into Carbon Utilization and Element Cycling Functions of Hydrothermarchaeota in Hydrothermal Sediment.</title>
        <authorList>
            <person name="Zhou Z."/>
            <person name="Liu Y."/>
            <person name="Xu W."/>
            <person name="Pan J."/>
            <person name="Luo Z.H."/>
            <person name="Li M."/>
        </authorList>
    </citation>
    <scope>NUCLEOTIDE SEQUENCE</scope>
    <source>
        <strain evidence="6">SpSt-629</strain>
    </source>
</reference>
<evidence type="ECO:0000256" key="2">
    <source>
        <dbReference type="ARBA" id="ARBA00022692"/>
    </source>
</evidence>
<comment type="caution">
    <text evidence="6">The sequence shown here is derived from an EMBL/GenBank/DDBJ whole genome shotgun (WGS) entry which is preliminary data.</text>
</comment>
<feature type="transmembrane region" description="Helical" evidence="5">
    <location>
        <begin position="248"/>
        <end position="269"/>
    </location>
</feature>
<organism evidence="6">
    <name type="scientific">Ignisphaera aggregans</name>
    <dbReference type="NCBI Taxonomy" id="334771"/>
    <lineage>
        <taxon>Archaea</taxon>
        <taxon>Thermoproteota</taxon>
        <taxon>Thermoprotei</taxon>
        <taxon>Desulfurococcales</taxon>
        <taxon>Desulfurococcaceae</taxon>
        <taxon>Ignisphaera</taxon>
    </lineage>
</organism>
<gene>
    <name evidence="6" type="ORF">ENT99_06325</name>
</gene>
<feature type="transmembrane region" description="Helical" evidence="5">
    <location>
        <begin position="6"/>
        <end position="23"/>
    </location>
</feature>
<feature type="transmembrane region" description="Helical" evidence="5">
    <location>
        <begin position="66"/>
        <end position="90"/>
    </location>
</feature>
<dbReference type="PANTHER" id="PTHR43359:SF1">
    <property type="entry name" value="FORMATE HYDROGENLYASE SUBUNIT 4-RELATED"/>
    <property type="match status" value="1"/>
</dbReference>
<dbReference type="InterPro" id="IPR001694">
    <property type="entry name" value="NADH_UbQ_OxRdtase_su1/FPO"/>
</dbReference>
<comment type="subcellular location">
    <subcellularLocation>
        <location evidence="1">Membrane</location>
        <topology evidence="1">Multi-pass membrane protein</topology>
    </subcellularLocation>
</comment>
<dbReference type="EMBL" id="DTAU01000126">
    <property type="protein sequence ID" value="HFQ79300.1"/>
    <property type="molecule type" value="Genomic_DNA"/>
</dbReference>
<keyword evidence="2 5" id="KW-0812">Transmembrane</keyword>
<dbReference type="AlphaFoldDB" id="A0A832EMG8"/>
<dbReference type="InterPro" id="IPR052561">
    <property type="entry name" value="ComplexI_Subunit1"/>
</dbReference>
<evidence type="ECO:0000256" key="5">
    <source>
        <dbReference type="SAM" id="Phobius"/>
    </source>
</evidence>
<feature type="transmembrane region" description="Helical" evidence="5">
    <location>
        <begin position="223"/>
        <end position="242"/>
    </location>
</feature>
<evidence type="ECO:0000313" key="6">
    <source>
        <dbReference type="EMBL" id="HFQ79300.1"/>
    </source>
</evidence>
<proteinExistence type="predicted"/>
<name>A0A832EMG8_9CREN</name>
<dbReference type="GO" id="GO:0005886">
    <property type="term" value="C:plasma membrane"/>
    <property type="evidence" value="ECO:0007669"/>
    <property type="project" value="TreeGrafter"/>
</dbReference>
<dbReference type="PANTHER" id="PTHR43359">
    <property type="entry name" value="FORMATE HYDROGENLYASE SUBUNIT 4"/>
    <property type="match status" value="1"/>
</dbReference>
<sequence length="302" mass="34086">MELTTILAIFLSISLYIFIPPILDGIERKIKANIQTRYGPSTIFQTWYDILKLMSKELIISTEVRYLILPLSISITLTLFLAIVVSFYVASTKSLLLPYYSYAALFLVTMISIHALHLLLYISSANLFSIIGTFRIISIDVANEVSFATFLVLTMVSRYVNSSASLSLFILSFIPLLIAVYVSSRRLPYDLHEAEPELASGSIIELSGPILGLYIYNHLLEKYLLTSIPVALIMLMFELNVGNQSIHLLFLHIFAAIIYMVFSIVSTILGRSRIDLAFKTLILIYSLAIIIWIGVYIFEQTL</sequence>
<evidence type="ECO:0000256" key="4">
    <source>
        <dbReference type="ARBA" id="ARBA00023136"/>
    </source>
</evidence>
<feature type="transmembrane region" description="Helical" evidence="5">
    <location>
        <begin position="276"/>
        <end position="298"/>
    </location>
</feature>
<keyword evidence="4 5" id="KW-0472">Membrane</keyword>
<accession>A0A832EMG8</accession>
<feature type="non-terminal residue" evidence="6">
    <location>
        <position position="302"/>
    </location>
</feature>
<keyword evidence="3 5" id="KW-1133">Transmembrane helix</keyword>